<reference evidence="1 2" key="1">
    <citation type="submission" date="2017-02" db="EMBL/GenBank/DDBJ databases">
        <title>isolation and characterization of a novel temperate virus Aeropyrum globular virus 1 infecting hyperthermophilic archaeon Aeropyrum.</title>
        <authorList>
            <person name="Yumiya M."/>
            <person name="Yoshida T."/>
            <person name="Sako Y."/>
        </authorList>
    </citation>
    <scope>NUCLEOTIDE SEQUENCE [LARGE SCALE GENOMIC DNA]</scope>
    <source>
        <strain evidence="1 2">YK1-12-2013</strain>
    </source>
</reference>
<protein>
    <submittedName>
        <fullName evidence="1">Uncharacterized protein</fullName>
    </submittedName>
</protein>
<accession>A0A401HB16</accession>
<proteinExistence type="predicted"/>
<dbReference type="Proteomes" id="UP000291213">
    <property type="component" value="Unassembled WGS sequence"/>
</dbReference>
<organism evidence="1 2">
    <name type="scientific">Aeropyrum pernix</name>
    <dbReference type="NCBI Taxonomy" id="56636"/>
    <lineage>
        <taxon>Archaea</taxon>
        <taxon>Thermoproteota</taxon>
        <taxon>Thermoprotei</taxon>
        <taxon>Desulfurococcales</taxon>
        <taxon>Desulfurococcaceae</taxon>
        <taxon>Aeropyrum</taxon>
    </lineage>
</organism>
<dbReference type="EMBL" id="BDMD01000078">
    <property type="protein sequence ID" value="GBF09560.1"/>
    <property type="molecule type" value="Genomic_DNA"/>
</dbReference>
<dbReference type="AlphaFoldDB" id="A0A401HB16"/>
<gene>
    <name evidence="1" type="ORF">apy_12850</name>
</gene>
<evidence type="ECO:0000313" key="1">
    <source>
        <dbReference type="EMBL" id="GBF09560.1"/>
    </source>
</evidence>
<evidence type="ECO:0000313" key="2">
    <source>
        <dbReference type="Proteomes" id="UP000291213"/>
    </source>
</evidence>
<sequence>MRTVSEAGVFKVTVGEKEIVIDEKILEILRRYRTTEMSLDQLAAALGLESWEEAYEFVKNIPAWILSIEPSQWKTMSRMKGVKEEMAVEK</sequence>
<name>A0A401HB16_AERPX</name>
<comment type="caution">
    <text evidence="1">The sequence shown here is derived from an EMBL/GenBank/DDBJ whole genome shotgun (WGS) entry which is preliminary data.</text>
</comment>